<protein>
    <submittedName>
        <fullName evidence="7">Na+/Pi-cotransporter</fullName>
    </submittedName>
</protein>
<evidence type="ECO:0000313" key="7">
    <source>
        <dbReference type="EMBL" id="ABM60877.1"/>
    </source>
</evidence>
<dbReference type="PANTHER" id="PTHR10010:SF46">
    <property type="entry name" value="SODIUM-DEPENDENT PHOSPHATE TRANSPORT PROTEIN 2B"/>
    <property type="match status" value="1"/>
</dbReference>
<keyword evidence="5 6" id="KW-0472">Membrane</keyword>
<feature type="transmembrane region" description="Helical" evidence="6">
    <location>
        <begin position="373"/>
        <end position="397"/>
    </location>
</feature>
<dbReference type="PANTHER" id="PTHR10010">
    <property type="entry name" value="SOLUTE CARRIER FAMILY 34 SODIUM PHOSPHATE , MEMBER 2-RELATED"/>
    <property type="match status" value="1"/>
</dbReference>
<dbReference type="KEGG" id="hha:Hhal_0082"/>
<accession>A1WT65</accession>
<dbReference type="NCBIfam" id="NF037997">
    <property type="entry name" value="Na_Pi_symport"/>
    <property type="match status" value="1"/>
</dbReference>
<evidence type="ECO:0000256" key="6">
    <source>
        <dbReference type="SAM" id="Phobius"/>
    </source>
</evidence>
<organism evidence="7 8">
    <name type="scientific">Halorhodospira halophila (strain DSM 244 / SL1)</name>
    <name type="common">Ectothiorhodospira halophila (strain DSM 244 / SL1)</name>
    <dbReference type="NCBI Taxonomy" id="349124"/>
    <lineage>
        <taxon>Bacteria</taxon>
        <taxon>Pseudomonadati</taxon>
        <taxon>Pseudomonadota</taxon>
        <taxon>Gammaproteobacteria</taxon>
        <taxon>Chromatiales</taxon>
        <taxon>Ectothiorhodospiraceae</taxon>
        <taxon>Halorhodospira</taxon>
    </lineage>
</organism>
<feature type="transmembrane region" description="Helical" evidence="6">
    <location>
        <begin position="224"/>
        <end position="243"/>
    </location>
</feature>
<feature type="transmembrane region" description="Helical" evidence="6">
    <location>
        <begin position="70"/>
        <end position="98"/>
    </location>
</feature>
<keyword evidence="3 6" id="KW-0812">Transmembrane</keyword>
<evidence type="ECO:0000256" key="3">
    <source>
        <dbReference type="ARBA" id="ARBA00022692"/>
    </source>
</evidence>
<dbReference type="AlphaFoldDB" id="A1WT65"/>
<dbReference type="GO" id="GO:0044341">
    <property type="term" value="P:sodium-dependent phosphate transport"/>
    <property type="evidence" value="ECO:0007669"/>
    <property type="project" value="InterPro"/>
</dbReference>
<evidence type="ECO:0000313" key="8">
    <source>
        <dbReference type="Proteomes" id="UP000000647"/>
    </source>
</evidence>
<evidence type="ECO:0000256" key="2">
    <source>
        <dbReference type="ARBA" id="ARBA00022475"/>
    </source>
</evidence>
<dbReference type="GO" id="GO:0005886">
    <property type="term" value="C:plasma membrane"/>
    <property type="evidence" value="ECO:0007669"/>
    <property type="project" value="UniProtKB-SubCell"/>
</dbReference>
<dbReference type="eggNOG" id="COG1283">
    <property type="taxonomic scope" value="Bacteria"/>
</dbReference>
<dbReference type="EMBL" id="CP000544">
    <property type="protein sequence ID" value="ABM60877.1"/>
    <property type="molecule type" value="Genomic_DNA"/>
</dbReference>
<feature type="transmembrane region" description="Helical" evidence="6">
    <location>
        <begin position="104"/>
        <end position="128"/>
    </location>
</feature>
<dbReference type="GO" id="GO:0005436">
    <property type="term" value="F:sodium:phosphate symporter activity"/>
    <property type="evidence" value="ECO:0007669"/>
    <property type="project" value="InterPro"/>
</dbReference>
<proteinExistence type="predicted"/>
<dbReference type="Pfam" id="PF02690">
    <property type="entry name" value="Na_Pi_cotrans"/>
    <property type="match status" value="2"/>
</dbReference>
<keyword evidence="4 6" id="KW-1133">Transmembrane helix</keyword>
<keyword evidence="2" id="KW-1003">Cell membrane</keyword>
<dbReference type="InterPro" id="IPR003841">
    <property type="entry name" value="Na/Pi_transpt"/>
</dbReference>
<feature type="transmembrane region" description="Helical" evidence="6">
    <location>
        <begin position="29"/>
        <end position="49"/>
    </location>
</feature>
<feature type="transmembrane region" description="Helical" evidence="6">
    <location>
        <begin position="330"/>
        <end position="352"/>
    </location>
</feature>
<comment type="subcellular location">
    <subcellularLocation>
        <location evidence="1">Cell membrane</location>
        <topology evidence="1">Multi-pass membrane protein</topology>
    </subcellularLocation>
</comment>
<reference evidence="7 8" key="2">
    <citation type="journal article" date="2013" name="Stand. Genomic Sci.">
        <title>Complete genome sequence of Halorhodospira halophila SL1.</title>
        <authorList>
            <person name="Challacombe J.F."/>
            <person name="Majid S."/>
            <person name="Deole R."/>
            <person name="Brettin T.S."/>
            <person name="Bruce D."/>
            <person name="Delano S.F."/>
            <person name="Detter J.C."/>
            <person name="Gleasner C.D."/>
            <person name="Han C.S."/>
            <person name="Misra M."/>
            <person name="Reitenga K.G."/>
            <person name="Mikhailova N."/>
            <person name="Woyke T."/>
            <person name="Pitluck S."/>
            <person name="Nolan M."/>
            <person name="Land M.L."/>
            <person name="Saunders E."/>
            <person name="Tapia R."/>
            <person name="Lapidus A."/>
            <person name="Ivanova N."/>
            <person name="Hoff W.D."/>
        </authorList>
    </citation>
    <scope>NUCLEOTIDE SEQUENCE [LARGE SCALE GENOMIC DNA]</scope>
    <source>
        <strain evidence="8">DSM 244 / SL1</strain>
    </source>
</reference>
<evidence type="ECO:0000256" key="5">
    <source>
        <dbReference type="ARBA" id="ARBA00023136"/>
    </source>
</evidence>
<evidence type="ECO:0000256" key="1">
    <source>
        <dbReference type="ARBA" id="ARBA00004651"/>
    </source>
</evidence>
<reference evidence="8" key="1">
    <citation type="submission" date="2006-12" db="EMBL/GenBank/DDBJ databases">
        <title>Complete sequence of Halorhodospira halophila SL1.</title>
        <authorList>
            <consortium name="US DOE Joint Genome Institute"/>
            <person name="Copeland A."/>
            <person name="Lucas S."/>
            <person name="Lapidus A."/>
            <person name="Barry K."/>
            <person name="Detter J.C."/>
            <person name="Glavina del Rio T."/>
            <person name="Hammon N."/>
            <person name="Israni S."/>
            <person name="Dalin E."/>
            <person name="Tice H."/>
            <person name="Pitluck S."/>
            <person name="Saunders E."/>
            <person name="Brettin T."/>
            <person name="Bruce D."/>
            <person name="Han C."/>
            <person name="Tapia R."/>
            <person name="Schmutz J."/>
            <person name="Larimer F."/>
            <person name="Land M."/>
            <person name="Hauser L."/>
            <person name="Kyrpides N."/>
            <person name="Mikhailova N."/>
            <person name="Hoff W."/>
            <person name="Richardson P."/>
        </authorList>
    </citation>
    <scope>NUCLEOTIDE SEQUENCE [LARGE SCALE GENOMIC DNA]</scope>
    <source>
        <strain evidence="8">DSM 244 / SL1</strain>
    </source>
</reference>
<sequence>MAQGKTASAAGADSAAVRQREVPAWLRGVYAGLCLYLFLAALNVIGSGLGTFGEASDFLVRAFEYGENPFIALLGAVLVTAIVQSSSFTTALIVTLVATGEMTLGTAVFAIMGANIGTSVTAILVALANMRIRRTFRRSFTAALLHDFFNILTVAVLFPLEWITSAIAESGRGVITQAAAWLANLVGLPEVARPDSPVGVVTAPIVGLFESGGGTLASTEIAEGLLVAAGGLVLMFVALVLMVKNLRGALLRHMDGLFRSYFFRTDPRSYGIGAVSTVMVQSSTITTSLMVPLAGAGVVPMRRVLPFMMGSNLGTTATSVLAATANPVSAALTVAFVHVLFNLLGTAIWYPLRYVPIRMASWYGRLAGRSMPYAFLFLFLVFLVLPLLGLAVTELLLMHR</sequence>
<dbReference type="RefSeq" id="WP_011812900.1">
    <property type="nucleotide sequence ID" value="NC_008789.1"/>
</dbReference>
<feature type="transmembrane region" description="Helical" evidence="6">
    <location>
        <begin position="140"/>
        <end position="160"/>
    </location>
</feature>
<keyword evidence="8" id="KW-1185">Reference proteome</keyword>
<name>A1WT65_HALHL</name>
<evidence type="ECO:0000256" key="4">
    <source>
        <dbReference type="ARBA" id="ARBA00022989"/>
    </source>
</evidence>
<dbReference type="STRING" id="349124.Hhal_0082"/>
<dbReference type="HOGENOM" id="CLU_025063_2_1_6"/>
<dbReference type="OrthoDB" id="9763003at2"/>
<dbReference type="Proteomes" id="UP000000647">
    <property type="component" value="Chromosome"/>
</dbReference>
<gene>
    <name evidence="7" type="ordered locus">Hhal_0082</name>
</gene>